<evidence type="ECO:0000256" key="2">
    <source>
        <dbReference type="ARBA" id="ARBA00010260"/>
    </source>
</evidence>
<dbReference type="PANTHER" id="PTHR10822:SF30">
    <property type="entry name" value="DALLY-LIKE, ISOFORM A"/>
    <property type="match status" value="1"/>
</dbReference>
<dbReference type="EMBL" id="GANO01004155">
    <property type="protein sequence ID" value="JAB55716.1"/>
    <property type="molecule type" value="mRNA"/>
</dbReference>
<evidence type="ECO:0000256" key="7">
    <source>
        <dbReference type="ARBA" id="ARBA00023136"/>
    </source>
</evidence>
<dbReference type="GO" id="GO:0098552">
    <property type="term" value="C:side of membrane"/>
    <property type="evidence" value="ECO:0007669"/>
    <property type="project" value="UniProtKB-KW"/>
</dbReference>
<feature type="region of interest" description="Disordered" evidence="13">
    <location>
        <begin position="381"/>
        <end position="406"/>
    </location>
</feature>
<feature type="region of interest" description="Disordered" evidence="13">
    <location>
        <begin position="437"/>
        <end position="512"/>
    </location>
</feature>
<keyword evidence="8" id="KW-0325">Glycoprotein</keyword>
<feature type="signal peptide" evidence="14">
    <location>
        <begin position="1"/>
        <end position="20"/>
    </location>
</feature>
<evidence type="ECO:0000256" key="8">
    <source>
        <dbReference type="ARBA" id="ARBA00023180"/>
    </source>
</evidence>
<evidence type="ECO:0000256" key="9">
    <source>
        <dbReference type="ARBA" id="ARBA00023207"/>
    </source>
</evidence>
<evidence type="ECO:0000256" key="1">
    <source>
        <dbReference type="ARBA" id="ARBA00004609"/>
    </source>
</evidence>
<evidence type="ECO:0000256" key="4">
    <source>
        <dbReference type="ARBA" id="ARBA00022622"/>
    </source>
</evidence>
<dbReference type="GO" id="GO:0005886">
    <property type="term" value="C:plasma membrane"/>
    <property type="evidence" value="ECO:0007669"/>
    <property type="project" value="UniProtKB-SubCell"/>
</dbReference>
<feature type="region of interest" description="Disordered" evidence="13">
    <location>
        <begin position="619"/>
        <end position="718"/>
    </location>
</feature>
<evidence type="ECO:0000256" key="12">
    <source>
        <dbReference type="RuleBase" id="RU003519"/>
    </source>
</evidence>
<feature type="compositionally biased region" description="Low complexity" evidence="13">
    <location>
        <begin position="683"/>
        <end position="714"/>
    </location>
</feature>
<dbReference type="GO" id="GO:0045202">
    <property type="term" value="C:synapse"/>
    <property type="evidence" value="ECO:0007669"/>
    <property type="project" value="TreeGrafter"/>
</dbReference>
<evidence type="ECO:0000256" key="13">
    <source>
        <dbReference type="SAM" id="MobiDB-lite"/>
    </source>
</evidence>
<evidence type="ECO:0000256" key="3">
    <source>
        <dbReference type="ARBA" id="ARBA00022475"/>
    </source>
</evidence>
<keyword evidence="9 12" id="KW-0357">Heparan sulfate</keyword>
<comment type="similarity">
    <text evidence="2 11">Belongs to the glypican family.</text>
</comment>
<feature type="chain" id="PRO_5004659470" evidence="14">
    <location>
        <begin position="21"/>
        <end position="746"/>
    </location>
</feature>
<reference evidence="15" key="1">
    <citation type="journal article" date="2014" name="Insect Biochem. Mol. Biol.">
        <title>An insight into the sialome of the frog biting fly, Corethrella appendiculata.</title>
        <authorList>
            <person name="Ribeiro J.M.C."/>
            <person name="Chagas A.C."/>
            <person name="Pham V.M."/>
            <person name="Lounibos L.P."/>
            <person name="Calvo E."/>
        </authorList>
    </citation>
    <scope>NUCLEOTIDE SEQUENCE</scope>
    <source>
        <tissue evidence="15">Salivary glands</tissue>
    </source>
</reference>
<evidence type="ECO:0000313" key="15">
    <source>
        <dbReference type="EMBL" id="JAB55716.1"/>
    </source>
</evidence>
<evidence type="ECO:0000256" key="6">
    <source>
        <dbReference type="ARBA" id="ARBA00022974"/>
    </source>
</evidence>
<feature type="compositionally biased region" description="Basic and acidic residues" evidence="13">
    <location>
        <begin position="396"/>
        <end position="406"/>
    </location>
</feature>
<dbReference type="PANTHER" id="PTHR10822">
    <property type="entry name" value="GLYPICAN"/>
    <property type="match status" value="1"/>
</dbReference>
<feature type="compositionally biased region" description="Basic residues" evidence="13">
    <location>
        <begin position="468"/>
        <end position="478"/>
    </location>
</feature>
<keyword evidence="4 12" id="KW-0336">GPI-anchor</keyword>
<proteinExistence type="evidence at transcript level"/>
<evidence type="ECO:0000256" key="11">
    <source>
        <dbReference type="RuleBase" id="RU003518"/>
    </source>
</evidence>
<dbReference type="GO" id="GO:0005576">
    <property type="term" value="C:extracellular region"/>
    <property type="evidence" value="ECO:0007669"/>
    <property type="project" value="TreeGrafter"/>
</dbReference>
<dbReference type="InterPro" id="IPR001863">
    <property type="entry name" value="Glypican"/>
</dbReference>
<feature type="compositionally biased region" description="Low complexity" evidence="13">
    <location>
        <begin position="660"/>
        <end position="675"/>
    </location>
</feature>
<keyword evidence="5 14" id="KW-0732">Signal</keyword>
<sequence length="746" mass="84428">MNKLIKYLVIQIILINSINCVITTTIKPMPSSDIDKINNFNHNISNVDTINNLNSANSKTCSPVHTLFTSRGINLIDVPAKPISEMILRYCEIPSTGTCCTYSIENRLAGHSRLQLEKHTKESISKLSTILGTRATKFNDFFTELLTESKKEFHTMFKRTYGTIYEQNAYVFSDLFDELERYYARGKVDLAEAMDSFFNTLYQKMFTVLNSQYAFDDKYLGCVSEHMKDLKPFGDVPDKLSVQIKRSFVATRTYAQALNSAAEIAKNMVNLRPSAECTAALTKMATCNTCNGFIEKPCASYCVNVMKGCLQHYLELDSEWDNFVVSMERVSERLLGPFNIVMVVEPINIKISEAIMNFQETGQDISNQVFQGCGKPVLGRRRRRRSANISNKKVKKSEQHNDDDLYISNDDRILQKRSADQRNRELKYEPLEFSNIDQHNGNINNRNHHHQFSGYANGGSGNGGNGNGKRKNKNRNKQQQHQQQPHQPQPNSRENHKNHHDDDDEDANREPVLDRLIRDIRQKVKDSKKFWSNLPYQTCNNEDLAAPPSADGNCWNGHTVDRYPHPVSSDPEKNPEFPAKTSNSRQTIIIEQQLYALRTTISHLRNAYNGNDVEWNDQEDLVYGSGSGSGSGIDDDDDTGSGLGPWMEIDPRFNTNINHLPDLSGNSNSNNNDLDYTGRPSVNNNHNNNLSHNHTQNIHQSGGTDPSSTGGTTSQRIPQMSTRRILVTYLLPICVAWFGGLFSDLL</sequence>
<dbReference type="GO" id="GO:0009986">
    <property type="term" value="C:cell surface"/>
    <property type="evidence" value="ECO:0007669"/>
    <property type="project" value="TreeGrafter"/>
</dbReference>
<feature type="compositionally biased region" description="Low complexity" evidence="13">
    <location>
        <begin position="479"/>
        <end position="492"/>
    </location>
</feature>
<dbReference type="GO" id="GO:0009966">
    <property type="term" value="P:regulation of signal transduction"/>
    <property type="evidence" value="ECO:0007669"/>
    <property type="project" value="InterPro"/>
</dbReference>
<keyword evidence="3" id="KW-1003">Cell membrane</keyword>
<protein>
    <submittedName>
        <fullName evidence="15">Putative heparin sulfate cell surface proteoglycan</fullName>
    </submittedName>
</protein>
<name>U5END5_9DIPT</name>
<keyword evidence="10 12" id="KW-0449">Lipoprotein</keyword>
<feature type="compositionally biased region" description="Gly residues" evidence="13">
    <location>
        <begin position="456"/>
        <end position="467"/>
    </location>
</feature>
<dbReference type="AlphaFoldDB" id="U5END5"/>
<accession>U5END5</accession>
<keyword evidence="7 12" id="KW-0472">Membrane</keyword>
<evidence type="ECO:0000256" key="14">
    <source>
        <dbReference type="SAM" id="SignalP"/>
    </source>
</evidence>
<dbReference type="SMR" id="U5END5"/>
<dbReference type="Pfam" id="PF01153">
    <property type="entry name" value="Glypican"/>
    <property type="match status" value="2"/>
</dbReference>
<evidence type="ECO:0000256" key="5">
    <source>
        <dbReference type="ARBA" id="ARBA00022729"/>
    </source>
</evidence>
<comment type="subcellular location">
    <subcellularLocation>
        <location evidence="1 12">Cell membrane</location>
        <topology evidence="1 12">Lipid-anchor</topology>
        <topology evidence="1 12">GPI-anchor</topology>
    </subcellularLocation>
</comment>
<dbReference type="GO" id="GO:0016477">
    <property type="term" value="P:cell migration"/>
    <property type="evidence" value="ECO:0007669"/>
    <property type="project" value="TreeGrafter"/>
</dbReference>
<comment type="function">
    <text evidence="12">Cell surface proteoglycan.</text>
</comment>
<dbReference type="GO" id="GO:1905475">
    <property type="term" value="P:regulation of protein localization to membrane"/>
    <property type="evidence" value="ECO:0007669"/>
    <property type="project" value="TreeGrafter"/>
</dbReference>
<keyword evidence="6 12" id="KW-0654">Proteoglycan</keyword>
<evidence type="ECO:0000256" key="10">
    <source>
        <dbReference type="ARBA" id="ARBA00023288"/>
    </source>
</evidence>
<organism evidence="15">
    <name type="scientific">Corethrella appendiculata</name>
    <dbReference type="NCBI Taxonomy" id="1370023"/>
    <lineage>
        <taxon>Eukaryota</taxon>
        <taxon>Metazoa</taxon>
        <taxon>Ecdysozoa</taxon>
        <taxon>Arthropoda</taxon>
        <taxon>Hexapoda</taxon>
        <taxon>Insecta</taxon>
        <taxon>Pterygota</taxon>
        <taxon>Neoptera</taxon>
        <taxon>Endopterygota</taxon>
        <taxon>Diptera</taxon>
        <taxon>Nematocera</taxon>
        <taxon>Culicoidea</taxon>
        <taxon>Chaoboridae</taxon>
        <taxon>Corethrella</taxon>
    </lineage>
</organism>